<dbReference type="GO" id="GO:0005524">
    <property type="term" value="F:ATP binding"/>
    <property type="evidence" value="ECO:0007669"/>
    <property type="project" value="UniProtKB-KW"/>
</dbReference>
<evidence type="ECO:0000256" key="1">
    <source>
        <dbReference type="ARBA" id="ARBA00022448"/>
    </source>
</evidence>
<evidence type="ECO:0000313" key="5">
    <source>
        <dbReference type="EMBL" id="KKS72089.1"/>
    </source>
</evidence>
<organism evidence="5 6">
    <name type="scientific">Candidatus Magasanikbacteria bacterium GW2011_GWE2_42_7</name>
    <dbReference type="NCBI Taxonomy" id="1619052"/>
    <lineage>
        <taxon>Bacteria</taxon>
        <taxon>Candidatus Magasanikiibacteriota</taxon>
    </lineage>
</organism>
<dbReference type="SUPFAM" id="SSF52540">
    <property type="entry name" value="P-loop containing nucleoside triphosphate hydrolases"/>
    <property type="match status" value="1"/>
</dbReference>
<feature type="domain" description="ABC transporter" evidence="4">
    <location>
        <begin position="4"/>
        <end position="234"/>
    </location>
</feature>
<evidence type="ECO:0000313" key="6">
    <source>
        <dbReference type="Proteomes" id="UP000033867"/>
    </source>
</evidence>
<keyword evidence="3" id="KW-0067">ATP-binding</keyword>
<proteinExistence type="predicted"/>
<dbReference type="AlphaFoldDB" id="A0A0G1BG02"/>
<accession>A0A0G1BG02</accession>
<evidence type="ECO:0000259" key="4">
    <source>
        <dbReference type="PROSITE" id="PS50893"/>
    </source>
</evidence>
<keyword evidence="2" id="KW-0547">Nucleotide-binding</keyword>
<dbReference type="PANTHER" id="PTHR42711:SF15">
    <property type="entry name" value="ABC-TYPE MULTIDRUG TRANSPORT SYSTEM, ATPASE COMPONENT"/>
    <property type="match status" value="1"/>
</dbReference>
<sequence>MNALEITNFTKKYGDLTAVDNISFSVKQGEFFGFLGKNGAGKTTTISAITGIGTITSGEIKVFGIDVEKEYREARKKIGLSPQEYNVDIFASVEDILTHVGGYFGLSKKERAVRMHDVLGIFELEEHKKKQFRQLSGGLKRRVMLARAMMHDPDLLILDEPTAGVDVELRHELWAYLKKINAAGKTIIFTSHYLEEVEELCERIAIIDKGKIIADAPKSDFTKDGGTLEKKYLELTKKKDS</sequence>
<dbReference type="PATRIC" id="fig|1619052.3.peg.376"/>
<comment type="caution">
    <text evidence="5">The sequence shown here is derived from an EMBL/GenBank/DDBJ whole genome shotgun (WGS) entry which is preliminary data.</text>
</comment>
<dbReference type="EMBL" id="LCEK01000014">
    <property type="protein sequence ID" value="KKS72089.1"/>
    <property type="molecule type" value="Genomic_DNA"/>
</dbReference>
<dbReference type="InterPro" id="IPR003593">
    <property type="entry name" value="AAA+_ATPase"/>
</dbReference>
<dbReference type="PANTHER" id="PTHR42711">
    <property type="entry name" value="ABC TRANSPORTER ATP-BINDING PROTEIN"/>
    <property type="match status" value="1"/>
</dbReference>
<evidence type="ECO:0000256" key="3">
    <source>
        <dbReference type="ARBA" id="ARBA00022840"/>
    </source>
</evidence>
<dbReference type="InterPro" id="IPR027417">
    <property type="entry name" value="P-loop_NTPase"/>
</dbReference>
<reference evidence="5 6" key="1">
    <citation type="journal article" date="2015" name="Nature">
        <title>rRNA introns, odd ribosomes, and small enigmatic genomes across a large radiation of phyla.</title>
        <authorList>
            <person name="Brown C.T."/>
            <person name="Hug L.A."/>
            <person name="Thomas B.C."/>
            <person name="Sharon I."/>
            <person name="Castelle C.J."/>
            <person name="Singh A."/>
            <person name="Wilkins M.J."/>
            <person name="Williams K.H."/>
            <person name="Banfield J.F."/>
        </authorList>
    </citation>
    <scope>NUCLEOTIDE SEQUENCE [LARGE SCALE GENOMIC DNA]</scope>
</reference>
<evidence type="ECO:0000256" key="2">
    <source>
        <dbReference type="ARBA" id="ARBA00022741"/>
    </source>
</evidence>
<name>A0A0G1BG02_9BACT</name>
<gene>
    <name evidence="5" type="ORF">UV42_C0014G0028</name>
</gene>
<dbReference type="SMART" id="SM00382">
    <property type="entry name" value="AAA"/>
    <property type="match status" value="1"/>
</dbReference>
<keyword evidence="1" id="KW-0813">Transport</keyword>
<dbReference type="CDD" id="cd03230">
    <property type="entry name" value="ABC_DR_subfamily_A"/>
    <property type="match status" value="1"/>
</dbReference>
<dbReference type="PROSITE" id="PS50893">
    <property type="entry name" value="ABC_TRANSPORTER_2"/>
    <property type="match status" value="1"/>
</dbReference>
<dbReference type="InterPro" id="IPR003439">
    <property type="entry name" value="ABC_transporter-like_ATP-bd"/>
</dbReference>
<dbReference type="InterPro" id="IPR050763">
    <property type="entry name" value="ABC_transporter_ATP-binding"/>
</dbReference>
<dbReference type="Gene3D" id="3.40.50.300">
    <property type="entry name" value="P-loop containing nucleotide triphosphate hydrolases"/>
    <property type="match status" value="1"/>
</dbReference>
<dbReference type="Pfam" id="PF00005">
    <property type="entry name" value="ABC_tran"/>
    <property type="match status" value="1"/>
</dbReference>
<dbReference type="GO" id="GO:0016887">
    <property type="term" value="F:ATP hydrolysis activity"/>
    <property type="evidence" value="ECO:0007669"/>
    <property type="project" value="InterPro"/>
</dbReference>
<protein>
    <submittedName>
        <fullName evidence="5">ABC transporter related protein</fullName>
    </submittedName>
</protein>
<dbReference type="Proteomes" id="UP000033867">
    <property type="component" value="Unassembled WGS sequence"/>
</dbReference>